<keyword evidence="1" id="KW-0472">Membrane</keyword>
<reference evidence="4" key="1">
    <citation type="submission" date="2023-07" db="EMBL/GenBank/DDBJ databases">
        <title>Novel Mycoplasma species identified in domestic and wild animals.</title>
        <authorList>
            <person name="Volokhov D.V."/>
            <person name="Furtak V.A."/>
            <person name="Zagorodnyaya T.A."/>
        </authorList>
    </citation>
    <scope>NUCLEOTIDE SEQUENCE [LARGE SCALE GENOMIC DNA]</scope>
    <source>
        <strain evidence="4">92-19</strain>
    </source>
</reference>
<feature type="transmembrane region" description="Helical" evidence="1">
    <location>
        <begin position="274"/>
        <end position="297"/>
    </location>
</feature>
<feature type="transmembrane region" description="Helical" evidence="1">
    <location>
        <begin position="83"/>
        <end position="104"/>
    </location>
</feature>
<organism evidence="3 4">
    <name type="scientific">Paracholeplasma vituli</name>
    <dbReference type="NCBI Taxonomy" id="69473"/>
    <lineage>
        <taxon>Bacteria</taxon>
        <taxon>Bacillati</taxon>
        <taxon>Mycoplasmatota</taxon>
        <taxon>Mollicutes</taxon>
        <taxon>Acholeplasmatales</taxon>
        <taxon>Acholeplasmataceae</taxon>
        <taxon>Paracholeplasma</taxon>
    </lineage>
</organism>
<proteinExistence type="predicted"/>
<dbReference type="EMBL" id="JAOEGN010000004">
    <property type="protein sequence ID" value="MCU0104613.1"/>
    <property type="molecule type" value="Genomic_DNA"/>
</dbReference>
<comment type="caution">
    <text evidence="3">The sequence shown here is derived from an EMBL/GenBank/DDBJ whole genome shotgun (WGS) entry which is preliminary data.</text>
</comment>
<evidence type="ECO:0000313" key="3">
    <source>
        <dbReference type="EMBL" id="MCU0104613.1"/>
    </source>
</evidence>
<dbReference type="RefSeq" id="WP_262095856.1">
    <property type="nucleotide sequence ID" value="NZ_JAOEGN010000004.1"/>
</dbReference>
<feature type="transmembrane region" description="Helical" evidence="1">
    <location>
        <begin position="9"/>
        <end position="28"/>
    </location>
</feature>
<sequence>MKRIQSIDLLRGLGVFFVIILHTAFYYFDGIYDVDMDNPSLIITLIGFLLMFAGLFAMLSGASYTLQFLHTKDQKQRIKHMGLSGALMMVIAYLYFIFTGPGIINFDTRSMDESLLVSLIRDGKFQTLTLERLFYVDSLVMIALNIWLLTLLFHLIKKWIYHEKAALYILVGATLFMGLSYIRIPLYNVYLDARDSNNYVLWVLLNYFVSKNNPIFPFFAFALFGVWVGLLINRKDDTHMRKWMIPVALFYIVIGVTGYILAPETMLERAIDPTWYFIMVIQIGLFLAMILGAYYLYDVKKRKLNPVSRFIQRFGVAGLTPFFFEQITSALIFGVITLFFDLKLDIPLAIIFGVIHVTLWGFVLKYWSTKGYKYSLEWGFSQMINRISVSSKLQALEGKDGIH</sequence>
<keyword evidence="1" id="KW-1133">Transmembrane helix</keyword>
<gene>
    <name evidence="3" type="ORF">N7603_02970</name>
</gene>
<dbReference type="Pfam" id="PF07786">
    <property type="entry name" value="HGSNAT_cat"/>
    <property type="match status" value="1"/>
</dbReference>
<feature type="domain" description="Heparan-alpha-glucosaminide N-acetyltransferase catalytic" evidence="2">
    <location>
        <begin position="3"/>
        <end position="243"/>
    </location>
</feature>
<keyword evidence="4" id="KW-1185">Reference proteome</keyword>
<evidence type="ECO:0000259" key="2">
    <source>
        <dbReference type="Pfam" id="PF07786"/>
    </source>
</evidence>
<evidence type="ECO:0000313" key="4">
    <source>
        <dbReference type="Proteomes" id="UP001209076"/>
    </source>
</evidence>
<accession>A0ABT2PV71</accession>
<feature type="transmembrane region" description="Helical" evidence="1">
    <location>
        <begin position="133"/>
        <end position="153"/>
    </location>
</feature>
<evidence type="ECO:0000256" key="1">
    <source>
        <dbReference type="SAM" id="Phobius"/>
    </source>
</evidence>
<feature type="transmembrane region" description="Helical" evidence="1">
    <location>
        <begin position="318"/>
        <end position="340"/>
    </location>
</feature>
<protein>
    <submittedName>
        <fullName evidence="3">DUF1624 domain-containing protein</fullName>
    </submittedName>
</protein>
<dbReference type="InterPro" id="IPR012429">
    <property type="entry name" value="HGSNAT_cat"/>
</dbReference>
<keyword evidence="1" id="KW-0812">Transmembrane</keyword>
<feature type="transmembrane region" description="Helical" evidence="1">
    <location>
        <begin position="40"/>
        <end position="62"/>
    </location>
</feature>
<feature type="transmembrane region" description="Helical" evidence="1">
    <location>
        <begin position="244"/>
        <end position="262"/>
    </location>
</feature>
<name>A0ABT2PV71_9MOLU</name>
<feature type="transmembrane region" description="Helical" evidence="1">
    <location>
        <begin position="165"/>
        <end position="184"/>
    </location>
</feature>
<feature type="transmembrane region" description="Helical" evidence="1">
    <location>
        <begin position="215"/>
        <end position="232"/>
    </location>
</feature>
<dbReference type="Proteomes" id="UP001209076">
    <property type="component" value="Unassembled WGS sequence"/>
</dbReference>
<feature type="transmembrane region" description="Helical" evidence="1">
    <location>
        <begin position="346"/>
        <end position="367"/>
    </location>
</feature>